<evidence type="ECO:0000313" key="4">
    <source>
        <dbReference type="EMBL" id="MCA5891833.1"/>
    </source>
</evidence>
<name>A0ABS7Z9V4_9MICO</name>
<dbReference type="Pfam" id="PF11611">
    <property type="entry name" value="DUF4352"/>
    <property type="match status" value="1"/>
</dbReference>
<comment type="caution">
    <text evidence="4">The sequence shown here is derived from an EMBL/GenBank/DDBJ whole genome shotgun (WGS) entry which is preliminary data.</text>
</comment>
<evidence type="ECO:0000256" key="2">
    <source>
        <dbReference type="SAM" id="MobiDB-lite"/>
    </source>
</evidence>
<keyword evidence="5" id="KW-1185">Reference proteome</keyword>
<dbReference type="Proteomes" id="UP001319870">
    <property type="component" value="Unassembled WGS sequence"/>
</dbReference>
<gene>
    <name evidence="4" type="ORF">LEP48_00520</name>
</gene>
<sequence length="215" mass="22807">MQQPPAPEKRKSWFARHKVLTVLGAVVFVSVIGANLGGGDEDGAGTAAVVQDEAATQDDAAAATEKGETEKDEVAKAEEADAEKAAAVGDPVRDGKFEFTVTELEDGVREIGDELLSQEAQGRFVLVHMTVENIGDEAQYFDGDSQELIDTEGRTHSADTAAAIYLGDSNSFLNEINPGNKVEGVVVFDLPKDATPQSLELHDSMFSGGVQVNVK</sequence>
<dbReference type="Gene3D" id="2.60.40.1240">
    <property type="match status" value="1"/>
</dbReference>
<evidence type="ECO:0000313" key="5">
    <source>
        <dbReference type="Proteomes" id="UP001319870"/>
    </source>
</evidence>
<accession>A0ABS7Z9V4</accession>
<feature type="compositionally biased region" description="Basic and acidic residues" evidence="2">
    <location>
        <begin position="65"/>
        <end position="74"/>
    </location>
</feature>
<evidence type="ECO:0000259" key="3">
    <source>
        <dbReference type="Pfam" id="PF11611"/>
    </source>
</evidence>
<reference evidence="4 5" key="1">
    <citation type="submission" date="2021-09" db="EMBL/GenBank/DDBJ databases">
        <title>Isoptericola luteus sp. nov., a novel bacterium isolated from Harbin, the capital city of Heilongjiang province.</title>
        <authorList>
            <person name="Li J."/>
        </authorList>
    </citation>
    <scope>NUCLEOTIDE SEQUENCE [LARGE SCALE GENOMIC DNA]</scope>
    <source>
        <strain evidence="4 5">NEAU-Y5</strain>
    </source>
</reference>
<feature type="compositionally biased region" description="Low complexity" evidence="2">
    <location>
        <begin position="55"/>
        <end position="64"/>
    </location>
</feature>
<keyword evidence="1" id="KW-0732">Signal</keyword>
<dbReference type="EMBL" id="JAIXCQ010000001">
    <property type="protein sequence ID" value="MCA5891833.1"/>
    <property type="molecule type" value="Genomic_DNA"/>
</dbReference>
<proteinExistence type="predicted"/>
<organism evidence="4 5">
    <name type="scientific">Isoptericola luteus</name>
    <dbReference type="NCBI Taxonomy" id="2879484"/>
    <lineage>
        <taxon>Bacteria</taxon>
        <taxon>Bacillati</taxon>
        <taxon>Actinomycetota</taxon>
        <taxon>Actinomycetes</taxon>
        <taxon>Micrococcales</taxon>
        <taxon>Promicromonosporaceae</taxon>
        <taxon>Isoptericola</taxon>
    </lineage>
</organism>
<dbReference type="RefSeq" id="WP_225563558.1">
    <property type="nucleotide sequence ID" value="NZ_JAIXCQ010000001.1"/>
</dbReference>
<feature type="region of interest" description="Disordered" evidence="2">
    <location>
        <begin position="55"/>
        <end position="74"/>
    </location>
</feature>
<protein>
    <submittedName>
        <fullName evidence="4">DUF4352 domain-containing protein</fullName>
    </submittedName>
</protein>
<feature type="domain" description="DUF4352" evidence="3">
    <location>
        <begin position="87"/>
        <end position="209"/>
    </location>
</feature>
<dbReference type="InterPro" id="IPR029050">
    <property type="entry name" value="Immunoprotect_excell_Ig-like"/>
</dbReference>
<evidence type="ECO:0000256" key="1">
    <source>
        <dbReference type="ARBA" id="ARBA00022729"/>
    </source>
</evidence>
<dbReference type="InterPro" id="IPR029051">
    <property type="entry name" value="DUF4352"/>
</dbReference>